<feature type="domain" description="Ig-like" evidence="4">
    <location>
        <begin position="111"/>
        <end position="200"/>
    </location>
</feature>
<accession>A0A6P8F8N5</accession>
<dbReference type="GeneID" id="116220784"/>
<evidence type="ECO:0000313" key="6">
    <source>
        <dbReference type="RefSeq" id="XP_031424883.1"/>
    </source>
</evidence>
<dbReference type="Proteomes" id="UP000515152">
    <property type="component" value="Chromosome 6"/>
</dbReference>
<dbReference type="Gene3D" id="3.30.500.10">
    <property type="entry name" value="MHC class I-like antigen recognition-like"/>
    <property type="match status" value="1"/>
</dbReference>
<organism evidence="5 6">
    <name type="scientific">Clupea harengus</name>
    <name type="common">Atlantic herring</name>
    <dbReference type="NCBI Taxonomy" id="7950"/>
    <lineage>
        <taxon>Eukaryota</taxon>
        <taxon>Metazoa</taxon>
        <taxon>Chordata</taxon>
        <taxon>Craniata</taxon>
        <taxon>Vertebrata</taxon>
        <taxon>Euteleostomi</taxon>
        <taxon>Actinopterygii</taxon>
        <taxon>Neopterygii</taxon>
        <taxon>Teleostei</taxon>
        <taxon>Clupei</taxon>
        <taxon>Clupeiformes</taxon>
        <taxon>Clupeoidei</taxon>
        <taxon>Clupeidae</taxon>
        <taxon>Clupea</taxon>
    </lineage>
</organism>
<keyword evidence="2" id="KW-1133">Transmembrane helix</keyword>
<dbReference type="InterPro" id="IPR003597">
    <property type="entry name" value="Ig_C1-set"/>
</dbReference>
<sequence length="272" mass="30344">MIIQFCAILLGLSSLYARDEFTYQQYIGCDFNFQGPIGHFWRYGYNSKDIMHVDLGKEAVVSTSDEGSFMAKERQGKDYFIGKEIRLKKICSAVQTVFSQSNNSLSRAAKPTVRVSLREMEGQEYLVCAVQGFYPNTIRVRWVYGGQIVYFGTTTTGLLPHRDGTFQMTSYLTLGNKTRQDIVCETEHISIEGKLQATLEDEYSNLGFLVGIAFMSFLMACLIPLGVTAIIVCMKKNRTQGSVNDSLSRSSDCDIPASVSLMNLEGAQSPVQ</sequence>
<reference evidence="6" key="1">
    <citation type="submission" date="2025-08" db="UniProtKB">
        <authorList>
            <consortium name="RefSeq"/>
        </authorList>
    </citation>
    <scope>IDENTIFICATION</scope>
</reference>
<evidence type="ECO:0000259" key="4">
    <source>
        <dbReference type="PROSITE" id="PS50835"/>
    </source>
</evidence>
<dbReference type="OrthoDB" id="8936120at2759"/>
<evidence type="ECO:0000313" key="5">
    <source>
        <dbReference type="Proteomes" id="UP000515152"/>
    </source>
</evidence>
<dbReference type="InterPro" id="IPR036179">
    <property type="entry name" value="Ig-like_dom_sf"/>
</dbReference>
<dbReference type="RefSeq" id="XP_031424883.1">
    <property type="nucleotide sequence ID" value="XM_031569023.1"/>
</dbReference>
<dbReference type="InterPro" id="IPR050208">
    <property type="entry name" value="MHC_class-I_related"/>
</dbReference>
<gene>
    <name evidence="6" type="primary">zmp:0000001006</name>
</gene>
<feature type="transmembrane region" description="Helical" evidence="2">
    <location>
        <begin position="206"/>
        <end position="232"/>
    </location>
</feature>
<proteinExistence type="predicted"/>
<dbReference type="KEGG" id="char:116220784"/>
<keyword evidence="3" id="KW-0732">Signal</keyword>
<feature type="chain" id="PRO_5028131901" evidence="3">
    <location>
        <begin position="18"/>
        <end position="272"/>
    </location>
</feature>
<evidence type="ECO:0000256" key="3">
    <source>
        <dbReference type="SAM" id="SignalP"/>
    </source>
</evidence>
<feature type="signal peptide" evidence="3">
    <location>
        <begin position="1"/>
        <end position="17"/>
    </location>
</feature>
<dbReference type="AlphaFoldDB" id="A0A6P8F8N5"/>
<dbReference type="PANTHER" id="PTHR16675:SF235">
    <property type="entry name" value="SHKT DOMAIN-CONTAINING PROTEIN"/>
    <property type="match status" value="1"/>
</dbReference>
<dbReference type="Pfam" id="PF07654">
    <property type="entry name" value="C1-set"/>
    <property type="match status" value="1"/>
</dbReference>
<keyword evidence="5" id="KW-1185">Reference proteome</keyword>
<dbReference type="InterPro" id="IPR037055">
    <property type="entry name" value="MHC_I-like_Ag-recog_sf"/>
</dbReference>
<evidence type="ECO:0000256" key="2">
    <source>
        <dbReference type="SAM" id="Phobius"/>
    </source>
</evidence>
<protein>
    <submittedName>
        <fullName evidence="6">SLA class II histocompatibility antigen, DQ haplotype D beta chain isoform X1</fullName>
    </submittedName>
</protein>
<dbReference type="SUPFAM" id="SSF54452">
    <property type="entry name" value="MHC antigen-recognition domain"/>
    <property type="match status" value="1"/>
</dbReference>
<dbReference type="SUPFAM" id="SSF48726">
    <property type="entry name" value="Immunoglobulin"/>
    <property type="match status" value="1"/>
</dbReference>
<dbReference type="Gene3D" id="2.60.40.10">
    <property type="entry name" value="Immunoglobulins"/>
    <property type="match status" value="1"/>
</dbReference>
<name>A0A6P8F8N5_CLUHA</name>
<dbReference type="InterPro" id="IPR013783">
    <property type="entry name" value="Ig-like_fold"/>
</dbReference>
<dbReference type="PROSITE" id="PS50835">
    <property type="entry name" value="IG_LIKE"/>
    <property type="match status" value="1"/>
</dbReference>
<keyword evidence="2" id="KW-0812">Transmembrane</keyword>
<dbReference type="CTD" id="100002840"/>
<dbReference type="InterPro" id="IPR011162">
    <property type="entry name" value="MHC_I/II-like_Ag-recog"/>
</dbReference>
<dbReference type="SMART" id="SM00407">
    <property type="entry name" value="IGc1"/>
    <property type="match status" value="1"/>
</dbReference>
<dbReference type="PANTHER" id="PTHR16675">
    <property type="entry name" value="MHC CLASS I-RELATED"/>
    <property type="match status" value="1"/>
</dbReference>
<keyword evidence="2" id="KW-0472">Membrane</keyword>
<keyword evidence="1" id="KW-0325">Glycoprotein</keyword>
<evidence type="ECO:0000256" key="1">
    <source>
        <dbReference type="ARBA" id="ARBA00023180"/>
    </source>
</evidence>
<dbReference type="InterPro" id="IPR007110">
    <property type="entry name" value="Ig-like_dom"/>
</dbReference>